<feature type="region of interest" description="Disordered" evidence="2">
    <location>
        <begin position="344"/>
        <end position="366"/>
    </location>
</feature>
<dbReference type="PANTHER" id="PTHR33375">
    <property type="entry name" value="CHROMOSOME-PARTITIONING PROTEIN PARB-RELATED"/>
    <property type="match status" value="1"/>
</dbReference>
<sequence>MTSKDSPTVEPSAGVLEHLDPHTVVIDENVRSHVSLDAEFVASVADGVLQPVTAVRRADGTVAVQDGQRRVLAARQAGLAVIPVYVRPTVETDDKARALDRITHQLVSNEHRANLTGAERVTALAQMLDLGLSATAVSKKVHIKRAEVRAAGIVAKAESARAAVDSGALTLAQGEVLAEFEDSPDVVARLLTAAESGRFDHVAAQVRREQEQRRRAEEAAASYTELGHPILAEEPDPYAADPVRLTWLRRPDGGEVTLEMVSANPAAWAVYMVYEENGSCIVTATGEEIDPDTVDWDTEGDPSAEPDGGMRHADTVELQPAWTPAFYCVDLDAAGVVDRRQHHANEPADHDENESHVAAQQEAEKAAQRRNVRVLNTFGRAATDTRREWVRQQLARRTPPKSAAAFTANMIALDNSLLSDFHAPDGAADLLGINAAGFRDSVQQLLVGASEQRAQVIVLGLVLGALEERTGPDAWRGTHRRGVPEYLRYLRDIGYPLSEIEEVITGDRTAEEVLTAAANEPLSAD</sequence>
<dbReference type="GO" id="GO:0045881">
    <property type="term" value="P:positive regulation of sporulation resulting in formation of a cellular spore"/>
    <property type="evidence" value="ECO:0007669"/>
    <property type="project" value="TreeGrafter"/>
</dbReference>
<dbReference type="AlphaFoldDB" id="A0A6G9YL37"/>
<dbReference type="InterPro" id="IPR050336">
    <property type="entry name" value="Chromosome_partition/occlusion"/>
</dbReference>
<dbReference type="SUPFAM" id="SSF110849">
    <property type="entry name" value="ParB/Sulfiredoxin"/>
    <property type="match status" value="1"/>
</dbReference>
<feature type="coiled-coil region" evidence="1">
    <location>
        <begin position="199"/>
        <end position="226"/>
    </location>
</feature>
<name>A0A6G9YL37_9NOCA</name>
<dbReference type="InterPro" id="IPR036086">
    <property type="entry name" value="ParB/Sulfiredoxin_sf"/>
</dbReference>
<feature type="compositionally biased region" description="Acidic residues" evidence="2">
    <location>
        <begin position="290"/>
        <end position="304"/>
    </location>
</feature>
<feature type="compositionally biased region" description="Basic and acidic residues" evidence="2">
    <location>
        <begin position="344"/>
        <end position="355"/>
    </location>
</feature>
<dbReference type="GO" id="GO:0007059">
    <property type="term" value="P:chromosome segregation"/>
    <property type="evidence" value="ECO:0007669"/>
    <property type="project" value="TreeGrafter"/>
</dbReference>
<evidence type="ECO:0000259" key="3">
    <source>
        <dbReference type="SMART" id="SM00470"/>
    </source>
</evidence>
<dbReference type="PANTHER" id="PTHR33375:SF1">
    <property type="entry name" value="CHROMOSOME-PARTITIONING PROTEIN PARB-RELATED"/>
    <property type="match status" value="1"/>
</dbReference>
<reference evidence="4 5" key="1">
    <citation type="journal article" date="2019" name="ACS Chem. Biol.">
        <title>Identification and Mobilization of a Cryptic Antibiotic Biosynthesis Gene Locus from a Human-Pathogenic Nocardia Isolate.</title>
        <authorList>
            <person name="Herisse M."/>
            <person name="Ishida K."/>
            <person name="Porter J.L."/>
            <person name="Howden B."/>
            <person name="Hertweck C."/>
            <person name="Stinear T.P."/>
            <person name="Pidot S.J."/>
        </authorList>
    </citation>
    <scope>NUCLEOTIDE SEQUENCE [LARGE SCALE GENOMIC DNA]</scope>
    <source>
        <strain evidence="4 5">AUSMDU00012717</strain>
    </source>
</reference>
<dbReference type="EMBL" id="CP046172">
    <property type="protein sequence ID" value="QIS13908.1"/>
    <property type="molecule type" value="Genomic_DNA"/>
</dbReference>
<evidence type="ECO:0000256" key="2">
    <source>
        <dbReference type="SAM" id="MobiDB-lite"/>
    </source>
</evidence>
<keyword evidence="1" id="KW-0175">Coiled coil</keyword>
<dbReference type="InterPro" id="IPR003115">
    <property type="entry name" value="ParB_N"/>
</dbReference>
<gene>
    <name evidence="4" type="ORF">F5544_30320</name>
</gene>
<accession>A0A6G9YL37</accession>
<feature type="domain" description="ParB-like N-terminal" evidence="3">
    <location>
        <begin position="17"/>
        <end position="102"/>
    </location>
</feature>
<dbReference type="SUPFAM" id="SSF109709">
    <property type="entry name" value="KorB DNA-binding domain-like"/>
    <property type="match status" value="1"/>
</dbReference>
<feature type="region of interest" description="Disordered" evidence="2">
    <location>
        <begin position="290"/>
        <end position="311"/>
    </location>
</feature>
<keyword evidence="5" id="KW-1185">Reference proteome</keyword>
<dbReference type="Proteomes" id="UP000503540">
    <property type="component" value="Chromosome"/>
</dbReference>
<dbReference type="Gene3D" id="3.90.1530.30">
    <property type="match status" value="1"/>
</dbReference>
<evidence type="ECO:0000313" key="5">
    <source>
        <dbReference type="Proteomes" id="UP000503540"/>
    </source>
</evidence>
<dbReference type="Gene3D" id="1.10.10.2830">
    <property type="match status" value="1"/>
</dbReference>
<dbReference type="GO" id="GO:0005694">
    <property type="term" value="C:chromosome"/>
    <property type="evidence" value="ECO:0007669"/>
    <property type="project" value="TreeGrafter"/>
</dbReference>
<dbReference type="RefSeq" id="WP_167476384.1">
    <property type="nucleotide sequence ID" value="NZ_CP046172.1"/>
</dbReference>
<dbReference type="KEGG" id="nah:F5544_30320"/>
<protein>
    <recommendedName>
        <fullName evidence="3">ParB-like N-terminal domain-containing protein</fullName>
    </recommendedName>
</protein>
<organism evidence="4 5">
    <name type="scientific">Nocardia arthritidis</name>
    <dbReference type="NCBI Taxonomy" id="228602"/>
    <lineage>
        <taxon>Bacteria</taxon>
        <taxon>Bacillati</taxon>
        <taxon>Actinomycetota</taxon>
        <taxon>Actinomycetes</taxon>
        <taxon>Mycobacteriales</taxon>
        <taxon>Nocardiaceae</taxon>
        <taxon>Nocardia</taxon>
    </lineage>
</organism>
<evidence type="ECO:0000313" key="4">
    <source>
        <dbReference type="EMBL" id="QIS13908.1"/>
    </source>
</evidence>
<evidence type="ECO:0000256" key="1">
    <source>
        <dbReference type="SAM" id="Coils"/>
    </source>
</evidence>
<dbReference type="SMART" id="SM00470">
    <property type="entry name" value="ParB"/>
    <property type="match status" value="1"/>
</dbReference>
<proteinExistence type="predicted"/>